<feature type="compositionally biased region" description="Basic and acidic residues" evidence="3">
    <location>
        <begin position="534"/>
        <end position="543"/>
    </location>
</feature>
<organism evidence="4 5">
    <name type="scientific">Leptidea sinapis</name>
    <dbReference type="NCBI Taxonomy" id="189913"/>
    <lineage>
        <taxon>Eukaryota</taxon>
        <taxon>Metazoa</taxon>
        <taxon>Ecdysozoa</taxon>
        <taxon>Arthropoda</taxon>
        <taxon>Hexapoda</taxon>
        <taxon>Insecta</taxon>
        <taxon>Pterygota</taxon>
        <taxon>Neoptera</taxon>
        <taxon>Endopterygota</taxon>
        <taxon>Lepidoptera</taxon>
        <taxon>Glossata</taxon>
        <taxon>Ditrysia</taxon>
        <taxon>Papilionoidea</taxon>
        <taxon>Pieridae</taxon>
        <taxon>Dismorphiinae</taxon>
        <taxon>Leptidea</taxon>
    </lineage>
</organism>
<protein>
    <recommendedName>
        <fullName evidence="6">Guanylate kinase-associated protein mars</fullName>
    </recommendedName>
</protein>
<feature type="region of interest" description="Disordered" evidence="3">
    <location>
        <begin position="408"/>
        <end position="440"/>
    </location>
</feature>
<gene>
    <name evidence="4" type="ORF">LSINAPIS_LOCUS10409</name>
</gene>
<comment type="similarity">
    <text evidence="1">Belongs to the SAPAP family.</text>
</comment>
<feature type="region of interest" description="Disordered" evidence="3">
    <location>
        <begin position="1"/>
        <end position="22"/>
    </location>
</feature>
<evidence type="ECO:0000256" key="1">
    <source>
        <dbReference type="ARBA" id="ARBA00008839"/>
    </source>
</evidence>
<feature type="compositionally biased region" description="Low complexity" evidence="3">
    <location>
        <begin position="132"/>
        <end position="147"/>
    </location>
</feature>
<dbReference type="AlphaFoldDB" id="A0A5E4QNG7"/>
<feature type="region of interest" description="Disordered" evidence="3">
    <location>
        <begin position="534"/>
        <end position="556"/>
    </location>
</feature>
<dbReference type="InterPro" id="IPR005026">
    <property type="entry name" value="SAPAP"/>
</dbReference>
<feature type="coiled-coil region" evidence="2">
    <location>
        <begin position="66"/>
        <end position="98"/>
    </location>
</feature>
<dbReference type="PANTHER" id="PTHR12353:SF1">
    <property type="entry name" value="DISKS LARGE-ASSOCIATED PROTEIN 5"/>
    <property type="match status" value="1"/>
</dbReference>
<evidence type="ECO:0000313" key="5">
    <source>
        <dbReference type="Proteomes" id="UP000324832"/>
    </source>
</evidence>
<evidence type="ECO:0000256" key="2">
    <source>
        <dbReference type="SAM" id="Coils"/>
    </source>
</evidence>
<keyword evidence="2" id="KW-0175">Coiled coil</keyword>
<dbReference type="EMBL" id="FZQP02004222">
    <property type="protein sequence ID" value="VVC99544.1"/>
    <property type="molecule type" value="Genomic_DNA"/>
</dbReference>
<feature type="region of interest" description="Disordered" evidence="3">
    <location>
        <begin position="121"/>
        <end position="170"/>
    </location>
</feature>
<dbReference type="GO" id="GO:0023052">
    <property type="term" value="P:signaling"/>
    <property type="evidence" value="ECO:0007669"/>
    <property type="project" value="InterPro"/>
</dbReference>
<keyword evidence="5" id="KW-1185">Reference proteome</keyword>
<feature type="compositionally biased region" description="Polar residues" evidence="3">
    <location>
        <begin position="424"/>
        <end position="435"/>
    </location>
</feature>
<accession>A0A5E4QNG7</accession>
<sequence length="556" mass="62409">MDSFKSIPLKNDDNQDNQKPVQLESVAGRVAVHCELKKIERKSIRLEVFDASRNLPKVECELPATKQEAKAEQRRLKLEKWKMEKEKKKREATALKKKPFIVRVAPNKVVSISPLRAIPSTSGRVTNSRTVQSNKLQKKQLSQNASSFAPKNTGLPNTHHLTQKQLKLDRKQTEKKVQSQNEMTIEPQKTVTITPYVTIARGKENALKEMKKKIKEGLLHDDYNDLESVEHLKNQLNSETKRITEMCNTWEKISMEGVVPDSVESAILGAVGQGRLLLSQLMQQFAGLVVCCEQVDPRHRLVTAADLHGFWDMIFTQIEDIDIRFKELEEMKARDWLEKEPQKVMLKRKMTTTVAAGKPAATSRIRNAIAAARRAQNVQVKQAEGPGRDARSGTKIFDGGFFSVLSPVREVPSPDMPRPKRMCNENNFPSSATKNSSRKTSRAMMLASYISRSCKDGAIVQDDPQDDLKPITPENICGLWQKLCGILPSGNTTKANGSLKCDVFDSPDNDLLQQSIDGDISGVVLATTTIDNEKENNKLERENAVSSPVCKKQEEK</sequence>
<reference evidence="4 5" key="1">
    <citation type="submission" date="2017-07" db="EMBL/GenBank/DDBJ databases">
        <authorList>
            <person name="Talla V."/>
            <person name="Backstrom N."/>
        </authorList>
    </citation>
    <scope>NUCLEOTIDE SEQUENCE [LARGE SCALE GENOMIC DNA]</scope>
</reference>
<evidence type="ECO:0000313" key="4">
    <source>
        <dbReference type="EMBL" id="VVC99544.1"/>
    </source>
</evidence>
<dbReference type="PANTHER" id="PTHR12353">
    <property type="entry name" value="DISKS LARGE-ASSOCIATED PROTEIN DAP SAP90/PSD-95-ASSOCIATED PROTEIN"/>
    <property type="match status" value="1"/>
</dbReference>
<proteinExistence type="inferred from homology"/>
<evidence type="ECO:0008006" key="6">
    <source>
        <dbReference type="Google" id="ProtNLM"/>
    </source>
</evidence>
<feature type="compositionally biased region" description="Polar residues" evidence="3">
    <location>
        <begin position="121"/>
        <end position="131"/>
    </location>
</feature>
<evidence type="ECO:0000256" key="3">
    <source>
        <dbReference type="SAM" id="MobiDB-lite"/>
    </source>
</evidence>
<dbReference type="Proteomes" id="UP000324832">
    <property type="component" value="Unassembled WGS sequence"/>
</dbReference>
<feature type="compositionally biased region" description="Polar residues" evidence="3">
    <location>
        <begin position="154"/>
        <end position="165"/>
    </location>
</feature>
<name>A0A5E4QNG7_9NEOP</name>
<dbReference type="Pfam" id="PF03359">
    <property type="entry name" value="GKAP"/>
    <property type="match status" value="1"/>
</dbReference>